<gene>
    <name evidence="2" type="ORF">LTR36_009525</name>
</gene>
<dbReference type="Proteomes" id="UP001324427">
    <property type="component" value="Unassembled WGS sequence"/>
</dbReference>
<dbReference type="AlphaFoldDB" id="A0AAV9JT71"/>
<evidence type="ECO:0000313" key="3">
    <source>
        <dbReference type="Proteomes" id="UP001324427"/>
    </source>
</evidence>
<feature type="compositionally biased region" description="Basic and acidic residues" evidence="1">
    <location>
        <begin position="245"/>
        <end position="258"/>
    </location>
</feature>
<feature type="region of interest" description="Disordered" evidence="1">
    <location>
        <begin position="245"/>
        <end position="271"/>
    </location>
</feature>
<proteinExistence type="predicted"/>
<name>A0AAV9JT71_9PEZI</name>
<sequence>MAGRYIPPALRNKSGADEKKPPVKPERSSARFDELVSAEEVKSHFWPADGADGTLTHDKINQTLHDAAVTPGKLAYLFLFYQANPRFDTDHIIYVKSNLDLLPHQSADSSNQGEAAGVKPDGETSCSIDETAAGVPVERVSAHRVPAAASTPGDTDEPAAGPVTIFKQTRRGGSRSFAIEGWSTIERLAFCESHSPELVRILEQKWTKTDRRGNVIKEQRDERSWQESLRHRWAVLKFARDEVAEKDRGRPKAQRLADEVEESGPTKSVNETLAAMRLGNEVEVGEQAVEAA</sequence>
<evidence type="ECO:0000256" key="1">
    <source>
        <dbReference type="SAM" id="MobiDB-lite"/>
    </source>
</evidence>
<dbReference type="EMBL" id="JAVFHQ010000007">
    <property type="protein sequence ID" value="KAK4548615.1"/>
    <property type="molecule type" value="Genomic_DNA"/>
</dbReference>
<reference evidence="2 3" key="1">
    <citation type="submission" date="2021-11" db="EMBL/GenBank/DDBJ databases">
        <title>Black yeast isolated from Biological Soil Crust.</title>
        <authorList>
            <person name="Kurbessoian T."/>
        </authorList>
    </citation>
    <scope>NUCLEOTIDE SEQUENCE [LARGE SCALE GENOMIC DNA]</scope>
    <source>
        <strain evidence="2 3">CCFEE 5522</strain>
    </source>
</reference>
<feature type="compositionally biased region" description="Basic and acidic residues" evidence="1">
    <location>
        <begin position="14"/>
        <end position="29"/>
    </location>
</feature>
<accession>A0AAV9JT71</accession>
<comment type="caution">
    <text evidence="2">The sequence shown here is derived from an EMBL/GenBank/DDBJ whole genome shotgun (WGS) entry which is preliminary data.</text>
</comment>
<evidence type="ECO:0000313" key="2">
    <source>
        <dbReference type="EMBL" id="KAK4548615.1"/>
    </source>
</evidence>
<feature type="region of interest" description="Disordered" evidence="1">
    <location>
        <begin position="1"/>
        <end position="29"/>
    </location>
</feature>
<organism evidence="2 3">
    <name type="scientific">Oleoguttula mirabilis</name>
    <dbReference type="NCBI Taxonomy" id="1507867"/>
    <lineage>
        <taxon>Eukaryota</taxon>
        <taxon>Fungi</taxon>
        <taxon>Dikarya</taxon>
        <taxon>Ascomycota</taxon>
        <taxon>Pezizomycotina</taxon>
        <taxon>Dothideomycetes</taxon>
        <taxon>Dothideomycetidae</taxon>
        <taxon>Mycosphaerellales</taxon>
        <taxon>Teratosphaeriaceae</taxon>
        <taxon>Oleoguttula</taxon>
    </lineage>
</organism>
<keyword evidence="3" id="KW-1185">Reference proteome</keyword>
<protein>
    <submittedName>
        <fullName evidence="2">Uncharacterized protein</fullName>
    </submittedName>
</protein>
<feature type="region of interest" description="Disordered" evidence="1">
    <location>
        <begin position="105"/>
        <end position="124"/>
    </location>
</feature>